<reference evidence="3 4" key="1">
    <citation type="submission" date="2016-09" db="EMBL/GenBank/DDBJ databases">
        <authorList>
            <consortium name="Pathogen Informatics"/>
        </authorList>
    </citation>
    <scope>NUCLEOTIDE SEQUENCE [LARGE SCALE GENOMIC DNA]</scope>
</reference>
<name>A0A2P9DML8_PLARE</name>
<dbReference type="PROSITE" id="PS51746">
    <property type="entry name" value="PPM_2"/>
    <property type="match status" value="1"/>
</dbReference>
<dbReference type="EMBL" id="LT969576">
    <property type="protein sequence ID" value="SOV81730.1"/>
    <property type="molecule type" value="Genomic_DNA"/>
</dbReference>
<feature type="domain" description="PPM-type phosphatase" evidence="2">
    <location>
        <begin position="537"/>
        <end position="821"/>
    </location>
</feature>
<organism evidence="3 4">
    <name type="scientific">Plasmodium reichenowi</name>
    <dbReference type="NCBI Taxonomy" id="5854"/>
    <lineage>
        <taxon>Eukaryota</taxon>
        <taxon>Sar</taxon>
        <taxon>Alveolata</taxon>
        <taxon>Apicomplexa</taxon>
        <taxon>Aconoidasida</taxon>
        <taxon>Haemosporida</taxon>
        <taxon>Plasmodiidae</taxon>
        <taxon>Plasmodium</taxon>
        <taxon>Plasmodium (Laverania)</taxon>
    </lineage>
</organism>
<evidence type="ECO:0000313" key="3">
    <source>
        <dbReference type="EMBL" id="SOV81730.1"/>
    </source>
</evidence>
<protein>
    <submittedName>
        <fullName evidence="3">Protein phosphatase PPM6, putative</fullName>
    </submittedName>
</protein>
<dbReference type="InterPro" id="IPR036457">
    <property type="entry name" value="PPM-type-like_dom_sf"/>
</dbReference>
<dbReference type="InterPro" id="IPR001932">
    <property type="entry name" value="PPM-type_phosphatase-like_dom"/>
</dbReference>
<evidence type="ECO:0000259" key="2">
    <source>
        <dbReference type="PROSITE" id="PS51746"/>
    </source>
</evidence>
<dbReference type="PANTHER" id="PTHR47992">
    <property type="entry name" value="PROTEIN PHOSPHATASE"/>
    <property type="match status" value="1"/>
</dbReference>
<dbReference type="FunFam" id="3.60.40.10:FF:000067">
    <property type="entry name" value="Protein phosphatase PPM6, putative"/>
    <property type="match status" value="1"/>
</dbReference>
<evidence type="ECO:0000313" key="4">
    <source>
        <dbReference type="Proteomes" id="UP000240500"/>
    </source>
</evidence>
<feature type="region of interest" description="Disordered" evidence="1">
    <location>
        <begin position="15"/>
        <end position="35"/>
    </location>
</feature>
<dbReference type="AlphaFoldDB" id="A0A2P9DML8"/>
<gene>
    <name evidence="3" type="ORF">PRG01_1311300</name>
</gene>
<dbReference type="GO" id="GO:0004722">
    <property type="term" value="F:protein serine/threonine phosphatase activity"/>
    <property type="evidence" value="ECO:0007669"/>
    <property type="project" value="InterPro"/>
</dbReference>
<dbReference type="Proteomes" id="UP000240500">
    <property type="component" value="Chromosome 13"/>
</dbReference>
<sequence length="821" mass="95908">MGNCASVINHSKFKIKKKEKKNSIDDTHSQKNKYRDAINKYAQENNSRGECENYCDEYYSRRSNNTNIKLNRGMKYSHNNNGLKKNDHSNCNNSNISSDENENNMNDGISINNIKQNNLDNVNNVDYDNLYIKEKKEESAFDKWKKKKKKKNSDQFSELAKNNTNDHVNYKNEKREYDNNNNISSNNNICNNNTSNNNNCDNSSIIYDNNVFSDNYKYYNNNCDLCNGQEKCVHMLKGLNCTHDEDDKTRKCTDENIKKKLLIKNDEDSVEYSVDDMNDEYENNNNIINNGSYIINNASHIINNGSHIINNGSHIINNGSHIINNNIMLKKNKHENLLSIKYSNMILNDIRDVDIIVVFLFSLFLYFNANNIVDMLDRNKKERYFLINSLNINHDVIKFPTFPKEIVESFLKNDFSLLKKYIKNKCNKLKKKYKNVYLKKYPENNKEEKNSKKKNFKYELKKKKKEKCSFSTIVESVERDELIYRDITEIDCDKDLPDLKINFIVMGAYCFYQKDMKPFQDKNTFFYKSPSYICDSEISVACKKGKKVDFPNQDDFTIIQTNDWILIMVFDGHGPSGHDISNFVHVVLPLLFSYNIEKIYENPVRTMKTLFYMINCYLVNYSYCINNNINPININFIDYNLSGTTCTIILYNFITKKIYSAHTGDSRAVMGKQNPQTNKFSAYNITEDHKPSLKLEKDRILAFGGEVKKLHGDVAYRVFVKDEMYPGLAMSRAIGDITSSFIGVTCEPTIKILDKLEEDKFIIVATDGIWEFISSEECVQMVSKKKKKKVHIAMEEIIKESWRRWARIDTVDDMTLVILYF</sequence>
<dbReference type="VEuPathDB" id="PlasmoDB:PRG01_1311300"/>
<proteinExistence type="predicted"/>
<dbReference type="OrthoDB" id="10264738at2759"/>
<evidence type="ECO:0000256" key="1">
    <source>
        <dbReference type="SAM" id="MobiDB-lite"/>
    </source>
</evidence>
<dbReference type="SMART" id="SM00332">
    <property type="entry name" value="PP2Cc"/>
    <property type="match status" value="1"/>
</dbReference>
<dbReference type="InterPro" id="IPR015655">
    <property type="entry name" value="PP2C"/>
</dbReference>
<dbReference type="Gene3D" id="3.60.40.10">
    <property type="entry name" value="PPM-type phosphatase domain"/>
    <property type="match status" value="1"/>
</dbReference>
<feature type="compositionally biased region" description="Basic and acidic residues" evidence="1">
    <location>
        <begin position="21"/>
        <end position="35"/>
    </location>
</feature>
<dbReference type="CDD" id="cd00143">
    <property type="entry name" value="PP2Cc"/>
    <property type="match status" value="1"/>
</dbReference>
<dbReference type="VEuPathDB" id="PlasmoDB:PRCDC_1308200"/>
<dbReference type="SUPFAM" id="SSF81606">
    <property type="entry name" value="PP2C-like"/>
    <property type="match status" value="1"/>
</dbReference>
<accession>A0A2P9DML8</accession>
<dbReference type="Pfam" id="PF00481">
    <property type="entry name" value="PP2C"/>
    <property type="match status" value="1"/>
</dbReference>